<sequence>MSGYSSDDALLDAVSENEGDKDEDEGEDEDEDEPEDPMKNYLHRNMYEGLREKIRKYTLNKLYRAKKQALEQIDGSYGDSYSKLPHYAEMRIFVGLDALRKGFLQGCSPFLGFDGCHLKGPYGGVLLAAIGLDGNNGLFPLAFAVVESECKDSWCFFFQALDEMLGGFAVDRPWTFMSDRQKALLECINDMVPHAINRRYAFPVDLKNDHITNNIAESFNAWIGEFRGKPIMTLLEGVRTKVMNMVHKRHVKGLKWTKEIMPNILKKANEQMEWSRHCNLHVASQTEFEVLDKNRDNIEVYIDISFSKEKYMMAYTHVIHPIPDVKFWKNLDDVQPSTILPPPLRRLPGRPRKSRRKETGDQSNVKPGIAMRCTICHEIGHNKRTCQRTAVGASQRNKSKKNIRRNKRNAQAIAEEMPYIPQPPPSQPGTQTGLDDIRADLADTVD</sequence>
<dbReference type="Pfam" id="PF10551">
    <property type="entry name" value="MULE"/>
    <property type="match status" value="1"/>
</dbReference>
<name>A0AAW2MR63_9LAMI</name>
<dbReference type="EMBL" id="JACGWK010000009">
    <property type="protein sequence ID" value="KAL0334140.1"/>
    <property type="molecule type" value="Genomic_DNA"/>
</dbReference>
<feature type="region of interest" description="Disordered" evidence="1">
    <location>
        <begin position="1"/>
        <end position="42"/>
    </location>
</feature>
<evidence type="ECO:0000313" key="3">
    <source>
        <dbReference type="EMBL" id="KAL0334140.1"/>
    </source>
</evidence>
<feature type="compositionally biased region" description="Basic and acidic residues" evidence="1">
    <location>
        <begin position="435"/>
        <end position="446"/>
    </location>
</feature>
<feature type="region of interest" description="Disordered" evidence="1">
    <location>
        <begin position="338"/>
        <end position="366"/>
    </location>
</feature>
<evidence type="ECO:0000259" key="2">
    <source>
        <dbReference type="Pfam" id="PF10551"/>
    </source>
</evidence>
<protein>
    <recommendedName>
        <fullName evidence="2">MULE transposase domain-containing protein</fullName>
    </recommendedName>
</protein>
<accession>A0AAW2MR63</accession>
<proteinExistence type="predicted"/>
<dbReference type="AlphaFoldDB" id="A0AAW2MR63"/>
<feature type="domain" description="MULE transposase" evidence="2">
    <location>
        <begin position="111"/>
        <end position="195"/>
    </location>
</feature>
<feature type="compositionally biased region" description="Acidic residues" evidence="1">
    <location>
        <begin position="15"/>
        <end position="35"/>
    </location>
</feature>
<organism evidence="3">
    <name type="scientific">Sesamum angustifolium</name>
    <dbReference type="NCBI Taxonomy" id="2727405"/>
    <lineage>
        <taxon>Eukaryota</taxon>
        <taxon>Viridiplantae</taxon>
        <taxon>Streptophyta</taxon>
        <taxon>Embryophyta</taxon>
        <taxon>Tracheophyta</taxon>
        <taxon>Spermatophyta</taxon>
        <taxon>Magnoliopsida</taxon>
        <taxon>eudicotyledons</taxon>
        <taxon>Gunneridae</taxon>
        <taxon>Pentapetalae</taxon>
        <taxon>asterids</taxon>
        <taxon>lamiids</taxon>
        <taxon>Lamiales</taxon>
        <taxon>Pedaliaceae</taxon>
        <taxon>Sesamum</taxon>
    </lineage>
</organism>
<feature type="compositionally biased region" description="Basic residues" evidence="1">
    <location>
        <begin position="347"/>
        <end position="356"/>
    </location>
</feature>
<dbReference type="PANTHER" id="PTHR31973:SF187">
    <property type="entry name" value="MUTATOR TRANSPOSASE MUDRA PROTEIN"/>
    <property type="match status" value="1"/>
</dbReference>
<dbReference type="InterPro" id="IPR018289">
    <property type="entry name" value="MULE_transposase_dom"/>
</dbReference>
<dbReference type="PANTHER" id="PTHR31973">
    <property type="entry name" value="POLYPROTEIN, PUTATIVE-RELATED"/>
    <property type="match status" value="1"/>
</dbReference>
<comment type="caution">
    <text evidence="3">The sequence shown here is derived from an EMBL/GenBank/DDBJ whole genome shotgun (WGS) entry which is preliminary data.</text>
</comment>
<reference evidence="3" key="2">
    <citation type="journal article" date="2024" name="Plant">
        <title>Genomic evolution and insights into agronomic trait innovations of Sesamum species.</title>
        <authorList>
            <person name="Miao H."/>
            <person name="Wang L."/>
            <person name="Qu L."/>
            <person name="Liu H."/>
            <person name="Sun Y."/>
            <person name="Le M."/>
            <person name="Wang Q."/>
            <person name="Wei S."/>
            <person name="Zheng Y."/>
            <person name="Lin W."/>
            <person name="Duan Y."/>
            <person name="Cao H."/>
            <person name="Xiong S."/>
            <person name="Wang X."/>
            <person name="Wei L."/>
            <person name="Li C."/>
            <person name="Ma Q."/>
            <person name="Ju M."/>
            <person name="Zhao R."/>
            <person name="Li G."/>
            <person name="Mu C."/>
            <person name="Tian Q."/>
            <person name="Mei H."/>
            <person name="Zhang T."/>
            <person name="Gao T."/>
            <person name="Zhang H."/>
        </authorList>
    </citation>
    <scope>NUCLEOTIDE SEQUENCE</scope>
    <source>
        <strain evidence="3">G01</strain>
    </source>
</reference>
<evidence type="ECO:0000256" key="1">
    <source>
        <dbReference type="SAM" id="MobiDB-lite"/>
    </source>
</evidence>
<feature type="compositionally biased region" description="Basic residues" evidence="1">
    <location>
        <begin position="397"/>
        <end position="408"/>
    </location>
</feature>
<feature type="region of interest" description="Disordered" evidence="1">
    <location>
        <begin position="387"/>
        <end position="446"/>
    </location>
</feature>
<reference evidence="3" key="1">
    <citation type="submission" date="2020-06" db="EMBL/GenBank/DDBJ databases">
        <authorList>
            <person name="Li T."/>
            <person name="Hu X."/>
            <person name="Zhang T."/>
            <person name="Song X."/>
            <person name="Zhang H."/>
            <person name="Dai N."/>
            <person name="Sheng W."/>
            <person name="Hou X."/>
            <person name="Wei L."/>
        </authorList>
    </citation>
    <scope>NUCLEOTIDE SEQUENCE</scope>
    <source>
        <strain evidence="3">G01</strain>
        <tissue evidence="3">Leaf</tissue>
    </source>
</reference>
<gene>
    <name evidence="3" type="ORF">Sangu_1570200</name>
</gene>